<evidence type="ECO:0000256" key="1">
    <source>
        <dbReference type="ARBA" id="ARBA00004496"/>
    </source>
</evidence>
<dbReference type="InterPro" id="IPR036291">
    <property type="entry name" value="NAD(P)-bd_dom_sf"/>
</dbReference>
<gene>
    <name evidence="5" type="ORF">AKL17_0724</name>
</gene>
<dbReference type="KEGG" id="daa:AKL17_0724"/>
<dbReference type="GO" id="GO:0004757">
    <property type="term" value="F:sepiapterin reductase (NADP+) activity"/>
    <property type="evidence" value="ECO:0007669"/>
    <property type="project" value="TreeGrafter"/>
</dbReference>
<dbReference type="PANTHER" id="PTHR44085">
    <property type="entry name" value="SEPIAPTERIN REDUCTASE"/>
    <property type="match status" value="1"/>
</dbReference>
<keyword evidence="6" id="KW-1185">Reference proteome</keyword>
<proteinExistence type="predicted"/>
<organism evidence="5 6">
    <name type="scientific">Frigidibacter mobilis</name>
    <dbReference type="NCBI Taxonomy" id="1335048"/>
    <lineage>
        <taxon>Bacteria</taxon>
        <taxon>Pseudomonadati</taxon>
        <taxon>Pseudomonadota</taxon>
        <taxon>Alphaproteobacteria</taxon>
        <taxon>Rhodobacterales</taxon>
        <taxon>Paracoccaceae</taxon>
        <taxon>Frigidibacter</taxon>
    </lineage>
</organism>
<keyword evidence="3" id="KW-0521">NADP</keyword>
<dbReference type="AlphaFoldDB" id="A0A165SH20"/>
<dbReference type="STRING" id="1335048.AKL17_0724"/>
<sequence>MLLVNNAGTVEPIGPAGTLDPAAIARAAALNVTAPLMLADALIAATTGVQDRRILHVSSGAARNAYPGWSVYCATKAALDHHARAVAEDARPGLRIESLAPG</sequence>
<dbReference type="GO" id="GO:0006729">
    <property type="term" value="P:tetrahydrobiopterin biosynthetic process"/>
    <property type="evidence" value="ECO:0007669"/>
    <property type="project" value="TreeGrafter"/>
</dbReference>
<dbReference type="GO" id="GO:0005737">
    <property type="term" value="C:cytoplasm"/>
    <property type="evidence" value="ECO:0007669"/>
    <property type="project" value="UniProtKB-SubCell"/>
</dbReference>
<dbReference type="SUPFAM" id="SSF51735">
    <property type="entry name" value="NAD(P)-binding Rossmann-fold domains"/>
    <property type="match status" value="1"/>
</dbReference>
<dbReference type="Proteomes" id="UP000076128">
    <property type="component" value="Chromosome"/>
</dbReference>
<evidence type="ECO:0000313" key="5">
    <source>
        <dbReference type="EMBL" id="AMY67983.1"/>
    </source>
</evidence>
<evidence type="ECO:0000256" key="3">
    <source>
        <dbReference type="ARBA" id="ARBA00022857"/>
    </source>
</evidence>
<dbReference type="InterPro" id="IPR051721">
    <property type="entry name" value="Biopterin_syn/organic_redct"/>
</dbReference>
<evidence type="ECO:0000256" key="4">
    <source>
        <dbReference type="ARBA" id="ARBA00023002"/>
    </source>
</evidence>
<evidence type="ECO:0000256" key="2">
    <source>
        <dbReference type="ARBA" id="ARBA00022490"/>
    </source>
</evidence>
<accession>A0A165SH20</accession>
<keyword evidence="4" id="KW-0560">Oxidoreductase</keyword>
<dbReference type="Pfam" id="PF00106">
    <property type="entry name" value="adh_short"/>
    <property type="match status" value="1"/>
</dbReference>
<evidence type="ECO:0000313" key="6">
    <source>
        <dbReference type="Proteomes" id="UP000076128"/>
    </source>
</evidence>
<comment type="subcellular location">
    <subcellularLocation>
        <location evidence="1">Cytoplasm</location>
    </subcellularLocation>
</comment>
<reference evidence="5 6" key="1">
    <citation type="submission" date="2015-09" db="EMBL/GenBank/DDBJ databases">
        <title>Complete genome sequence of Defluviimonas alba cai42t isolated from an oilfield in Xinjiang.</title>
        <authorList>
            <person name="Geng S."/>
            <person name="Pan X."/>
            <person name="Wu X."/>
        </authorList>
    </citation>
    <scope>NUCLEOTIDE SEQUENCE [LARGE SCALE GENOMIC DNA]</scope>
    <source>
        <strain evidence="6">cai42</strain>
    </source>
</reference>
<dbReference type="PANTHER" id="PTHR44085:SF2">
    <property type="entry name" value="SEPIAPTERIN REDUCTASE"/>
    <property type="match status" value="1"/>
</dbReference>
<protein>
    <submittedName>
        <fullName evidence="5">Short chain dehydrogenase</fullName>
    </submittedName>
</protein>
<dbReference type="Gene3D" id="3.40.50.720">
    <property type="entry name" value="NAD(P)-binding Rossmann-like Domain"/>
    <property type="match status" value="1"/>
</dbReference>
<name>A0A165SH20_9RHOB</name>
<dbReference type="PATRIC" id="fig|1335048.3.peg.750"/>
<keyword evidence="2" id="KW-0963">Cytoplasm</keyword>
<dbReference type="EMBL" id="CP012661">
    <property type="protein sequence ID" value="AMY67983.1"/>
    <property type="molecule type" value="Genomic_DNA"/>
</dbReference>
<dbReference type="InterPro" id="IPR002347">
    <property type="entry name" value="SDR_fam"/>
</dbReference>